<feature type="compositionally biased region" description="Polar residues" evidence="9">
    <location>
        <begin position="19"/>
        <end position="32"/>
    </location>
</feature>
<dbReference type="InterPro" id="IPR001264">
    <property type="entry name" value="Glyco_trans_51"/>
</dbReference>
<feature type="compositionally biased region" description="Low complexity" evidence="9">
    <location>
        <begin position="685"/>
        <end position="711"/>
    </location>
</feature>
<dbReference type="InterPro" id="IPR050396">
    <property type="entry name" value="Glycosyltr_51/Transpeptidase"/>
</dbReference>
<dbReference type="EMBL" id="LT629792">
    <property type="protein sequence ID" value="SDU10205.1"/>
    <property type="molecule type" value="Genomic_DNA"/>
</dbReference>
<keyword evidence="10" id="KW-1133">Transmembrane helix</keyword>
<dbReference type="InterPro" id="IPR023346">
    <property type="entry name" value="Lysozyme-like_dom_sf"/>
</dbReference>
<dbReference type="Pfam" id="PF00912">
    <property type="entry name" value="Transgly"/>
    <property type="match status" value="1"/>
</dbReference>
<keyword evidence="4" id="KW-0808">Transferase</keyword>
<evidence type="ECO:0000256" key="8">
    <source>
        <dbReference type="ARBA" id="ARBA00049902"/>
    </source>
</evidence>
<dbReference type="Proteomes" id="UP000198976">
    <property type="component" value="Chromosome I"/>
</dbReference>
<dbReference type="Gene3D" id="3.40.710.10">
    <property type="entry name" value="DD-peptidase/beta-lactamase superfamily"/>
    <property type="match status" value="1"/>
</dbReference>
<evidence type="ECO:0000256" key="6">
    <source>
        <dbReference type="ARBA" id="ARBA00023268"/>
    </source>
</evidence>
<evidence type="ECO:0000259" key="12">
    <source>
        <dbReference type="Pfam" id="PF00912"/>
    </source>
</evidence>
<dbReference type="EMBL" id="LT629792">
    <property type="protein sequence ID" value="SDT85356.1"/>
    <property type="molecule type" value="Genomic_DNA"/>
</dbReference>
<feature type="domain" description="Penicillin-binding protein transpeptidase" evidence="11">
    <location>
        <begin position="392"/>
        <end position="625"/>
    </location>
</feature>
<feature type="compositionally biased region" description="Basic residues" evidence="9">
    <location>
        <begin position="52"/>
        <end position="65"/>
    </location>
</feature>
<sequence>MRPDPAFPKRAARHEGTHRSSASNSSPGTSRQAGSAAAGNAGGRKGETSRSNSRKTSGRTANGRKRRSWGKRIGLAFVFSVLGVIIAGLASFLFLYATLDIPKADQVALAQTSTVYYADGTSEMGKFSEINRSIIDTSTLPDYVGQAVVASEDRTFYSNSGIDLKGIARALVNNLRGLPRQGGSTLTQQYVERYYMGETTSLKGKVKEAVLAVKINREQTKDEVLGNYLNTIYFGRGAYGIEEASKVFFGHPASELTLSESALLAGIIPAPSAWDPAEDPDMAHSRWERVISLMVQDGWIDQAEANQQQFPQTIDFQETTSSMTGTTGYLLQQVRRELAETGAFTDEQIDSGGLSIITTIDKARQEAAINAAQMMNEVEGWNPDSMHVALSAIDPATGEIVAEFAGSDYQKVQRNAVTDDIAQAGSTFKPFTLLAYADQGGSVYDQVDGSSPRSFDGLAEPVSNVGNTSWGNVSLIKATSYSINTAFVTLNEKVGPQATVDTAVKLGIPEDTNGLDATLLNTLGVASTHNIDLTHAYATIANGGTRMNPHILREVRDSVGNKVYSAQLESEKVFDAETVSAIMPALKAVMEPGGTGEKAAVLGREAAGKSGTSDDQKSAQFVGMVPGLVASVSMYQSDEAGNPVSLDNIGGLYQFHGGDWPADVWVKFMEAATADLPNGDYSWYTEPNPVQQNTPPTPTQPQSVQPTQPTQPTQPEPAEPTQPTQPEPAEPTQPSQPGQGHDDDHDTGGSQSS</sequence>
<accession>A0ABY0VDB2</accession>
<dbReference type="Gene3D" id="1.10.3810.10">
    <property type="entry name" value="Biosynthetic peptidoglycan transglycosylase-like"/>
    <property type="match status" value="1"/>
</dbReference>
<dbReference type="GO" id="GO:0004180">
    <property type="term" value="F:carboxypeptidase activity"/>
    <property type="evidence" value="ECO:0007669"/>
    <property type="project" value="UniProtKB-KW"/>
</dbReference>
<evidence type="ECO:0000259" key="11">
    <source>
        <dbReference type="Pfam" id="PF00905"/>
    </source>
</evidence>
<evidence type="ECO:0000256" key="5">
    <source>
        <dbReference type="ARBA" id="ARBA00022801"/>
    </source>
</evidence>
<evidence type="ECO:0000313" key="14">
    <source>
        <dbReference type="EMBL" id="SDU10205.1"/>
    </source>
</evidence>
<feature type="region of interest" description="Disordered" evidence="9">
    <location>
        <begin position="1"/>
        <end position="65"/>
    </location>
</feature>
<comment type="catalytic activity">
    <reaction evidence="7">
        <text>Preferential cleavage: (Ac)2-L-Lys-D-Ala-|-D-Ala. Also transpeptidation of peptidyl-alanyl moieties that are N-acyl substituents of D-alanine.</text>
        <dbReference type="EC" id="3.4.16.4"/>
    </reaction>
</comment>
<dbReference type="Pfam" id="PF00905">
    <property type="entry name" value="Transpeptidase"/>
    <property type="match status" value="1"/>
</dbReference>
<evidence type="ECO:0000256" key="10">
    <source>
        <dbReference type="SAM" id="Phobius"/>
    </source>
</evidence>
<feature type="domain" description="Glycosyl transferase family 51" evidence="12">
    <location>
        <begin position="124"/>
        <end position="294"/>
    </location>
</feature>
<dbReference type="PANTHER" id="PTHR32282:SF34">
    <property type="entry name" value="PENICILLIN-BINDING PROTEIN 1A"/>
    <property type="match status" value="1"/>
</dbReference>
<evidence type="ECO:0000256" key="1">
    <source>
        <dbReference type="ARBA" id="ARBA00022645"/>
    </source>
</evidence>
<dbReference type="InterPro" id="IPR012338">
    <property type="entry name" value="Beta-lactam/transpept-like"/>
</dbReference>
<proteinExistence type="predicted"/>
<feature type="compositionally biased region" description="Pro residues" evidence="9">
    <location>
        <begin position="712"/>
        <end position="731"/>
    </location>
</feature>
<keyword evidence="2" id="KW-0645">Protease</keyword>
<keyword evidence="6" id="KW-0511">Multifunctional enzyme</keyword>
<feature type="region of interest" description="Disordered" evidence="9">
    <location>
        <begin position="680"/>
        <end position="753"/>
    </location>
</feature>
<keyword evidence="15" id="KW-1185">Reference proteome</keyword>
<keyword evidence="10" id="KW-0812">Transmembrane</keyword>
<dbReference type="InterPro" id="IPR036950">
    <property type="entry name" value="PBP_transglycosylase"/>
</dbReference>
<dbReference type="InterPro" id="IPR001460">
    <property type="entry name" value="PCN-bd_Tpept"/>
</dbReference>
<organism evidence="14 15">
    <name type="scientific">Schaalia radingae</name>
    <dbReference type="NCBI Taxonomy" id="131110"/>
    <lineage>
        <taxon>Bacteria</taxon>
        <taxon>Bacillati</taxon>
        <taxon>Actinomycetota</taxon>
        <taxon>Actinomycetes</taxon>
        <taxon>Actinomycetales</taxon>
        <taxon>Actinomycetaceae</taxon>
        <taxon>Schaalia</taxon>
    </lineage>
</organism>
<keyword evidence="1 14" id="KW-0121">Carboxypeptidase</keyword>
<keyword evidence="3" id="KW-0328">Glycosyltransferase</keyword>
<keyword evidence="10" id="KW-0472">Membrane</keyword>
<dbReference type="SUPFAM" id="SSF56601">
    <property type="entry name" value="beta-lactamase/transpeptidase-like"/>
    <property type="match status" value="1"/>
</dbReference>
<dbReference type="PANTHER" id="PTHR32282">
    <property type="entry name" value="BINDING PROTEIN TRANSPEPTIDASE, PUTATIVE-RELATED"/>
    <property type="match status" value="1"/>
</dbReference>
<comment type="catalytic activity">
    <reaction evidence="8">
        <text>[GlcNAc-(1-&gt;4)-Mur2Ac(oyl-L-Ala-gamma-D-Glu-L-Lys-D-Ala-D-Ala)](n)-di-trans,octa-cis-undecaprenyl diphosphate + beta-D-GlcNAc-(1-&gt;4)-Mur2Ac(oyl-L-Ala-gamma-D-Glu-L-Lys-D-Ala-D-Ala)-di-trans,octa-cis-undecaprenyl diphosphate = [GlcNAc-(1-&gt;4)-Mur2Ac(oyl-L-Ala-gamma-D-Glu-L-Lys-D-Ala-D-Ala)](n+1)-di-trans,octa-cis-undecaprenyl diphosphate + di-trans,octa-cis-undecaprenyl diphosphate + H(+)</text>
        <dbReference type="Rhea" id="RHEA:23708"/>
        <dbReference type="Rhea" id="RHEA-COMP:9602"/>
        <dbReference type="Rhea" id="RHEA-COMP:9603"/>
        <dbReference type="ChEBI" id="CHEBI:15378"/>
        <dbReference type="ChEBI" id="CHEBI:58405"/>
        <dbReference type="ChEBI" id="CHEBI:60033"/>
        <dbReference type="ChEBI" id="CHEBI:78435"/>
        <dbReference type="EC" id="2.4.99.28"/>
    </reaction>
</comment>
<evidence type="ECO:0000256" key="2">
    <source>
        <dbReference type="ARBA" id="ARBA00022670"/>
    </source>
</evidence>
<evidence type="ECO:0000313" key="15">
    <source>
        <dbReference type="Proteomes" id="UP000198976"/>
    </source>
</evidence>
<evidence type="ECO:0000256" key="7">
    <source>
        <dbReference type="ARBA" id="ARBA00034000"/>
    </source>
</evidence>
<evidence type="ECO:0000256" key="4">
    <source>
        <dbReference type="ARBA" id="ARBA00022679"/>
    </source>
</evidence>
<reference evidence="14 15" key="1">
    <citation type="submission" date="2016-10" db="EMBL/GenBank/DDBJ databases">
        <authorList>
            <person name="Varghese N."/>
            <person name="Submissions S."/>
        </authorList>
    </citation>
    <scope>NUCLEOTIDE SEQUENCE [LARGE SCALE GENOMIC DNA]</scope>
    <source>
        <strain evidence="14 15">DSM 9169</strain>
    </source>
</reference>
<feature type="transmembrane region" description="Helical" evidence="10">
    <location>
        <begin position="73"/>
        <end position="97"/>
    </location>
</feature>
<keyword evidence="5" id="KW-0378">Hydrolase</keyword>
<evidence type="ECO:0000256" key="9">
    <source>
        <dbReference type="SAM" id="MobiDB-lite"/>
    </source>
</evidence>
<protein>
    <submittedName>
        <fullName evidence="14">Membrane carboxypeptidase (Penicillin-binding protein)</fullName>
    </submittedName>
</protein>
<evidence type="ECO:0000313" key="13">
    <source>
        <dbReference type="EMBL" id="SDT85356.1"/>
    </source>
</evidence>
<gene>
    <name evidence="13" type="ORF">SAMN04489714_0014</name>
    <name evidence="14" type="ORF">SAMN04489714_2172</name>
</gene>
<evidence type="ECO:0000256" key="3">
    <source>
        <dbReference type="ARBA" id="ARBA00022676"/>
    </source>
</evidence>
<name>A0ABY0VDB2_9ACTO</name>
<dbReference type="SUPFAM" id="SSF53955">
    <property type="entry name" value="Lysozyme-like"/>
    <property type="match status" value="1"/>
</dbReference>